<proteinExistence type="predicted"/>
<sequence>MRFLLLSVILCLALVLTASSPMDLDFWLRNRPTQFRLSRSARTKGGEPGVKGISPPPPKLSVRKGEYICGNKVCKLMPGVIPEGCNGICQYPV</sequence>
<dbReference type="Proteomes" id="UP000838878">
    <property type="component" value="Chromosome 12"/>
</dbReference>
<evidence type="ECO:0000256" key="2">
    <source>
        <dbReference type="SAM" id="SignalP"/>
    </source>
</evidence>
<reference evidence="3" key="1">
    <citation type="submission" date="2021-12" db="EMBL/GenBank/DDBJ databases">
        <authorList>
            <person name="Martin H S."/>
        </authorList>
    </citation>
    <scope>NUCLEOTIDE SEQUENCE</scope>
</reference>
<dbReference type="EMBL" id="OV170232">
    <property type="protein sequence ID" value="CAH0717577.1"/>
    <property type="molecule type" value="Genomic_DNA"/>
</dbReference>
<gene>
    <name evidence="3" type="ORF">BINO364_LOCUS4169</name>
</gene>
<keyword evidence="2" id="KW-0732">Signal</keyword>
<feature type="signal peptide" evidence="2">
    <location>
        <begin position="1"/>
        <end position="19"/>
    </location>
</feature>
<feature type="chain" id="PRO_5035466752" evidence="2">
    <location>
        <begin position="20"/>
        <end position="93"/>
    </location>
</feature>
<feature type="non-terminal residue" evidence="3">
    <location>
        <position position="93"/>
    </location>
</feature>
<dbReference type="OrthoDB" id="7438460at2759"/>
<accession>A0A8J9UCB9</accession>
<evidence type="ECO:0000313" key="4">
    <source>
        <dbReference type="Proteomes" id="UP000838878"/>
    </source>
</evidence>
<name>A0A8J9UCB9_9NEOP</name>
<protein>
    <submittedName>
        <fullName evidence="3">Uncharacterized protein</fullName>
    </submittedName>
</protein>
<dbReference type="AlphaFoldDB" id="A0A8J9UCB9"/>
<evidence type="ECO:0000256" key="1">
    <source>
        <dbReference type="SAM" id="MobiDB-lite"/>
    </source>
</evidence>
<organism evidence="3 4">
    <name type="scientific">Brenthis ino</name>
    <name type="common">lesser marbled fritillary</name>
    <dbReference type="NCBI Taxonomy" id="405034"/>
    <lineage>
        <taxon>Eukaryota</taxon>
        <taxon>Metazoa</taxon>
        <taxon>Ecdysozoa</taxon>
        <taxon>Arthropoda</taxon>
        <taxon>Hexapoda</taxon>
        <taxon>Insecta</taxon>
        <taxon>Pterygota</taxon>
        <taxon>Neoptera</taxon>
        <taxon>Endopterygota</taxon>
        <taxon>Lepidoptera</taxon>
        <taxon>Glossata</taxon>
        <taxon>Ditrysia</taxon>
        <taxon>Papilionoidea</taxon>
        <taxon>Nymphalidae</taxon>
        <taxon>Heliconiinae</taxon>
        <taxon>Argynnini</taxon>
        <taxon>Brenthis</taxon>
    </lineage>
</organism>
<evidence type="ECO:0000313" key="3">
    <source>
        <dbReference type="EMBL" id="CAH0717577.1"/>
    </source>
</evidence>
<keyword evidence="4" id="KW-1185">Reference proteome</keyword>
<feature type="region of interest" description="Disordered" evidence="1">
    <location>
        <begin position="39"/>
        <end position="59"/>
    </location>
</feature>